<dbReference type="GO" id="GO:0004190">
    <property type="term" value="F:aspartic-type endopeptidase activity"/>
    <property type="evidence" value="ECO:0007669"/>
    <property type="project" value="UniProtKB-KW"/>
</dbReference>
<dbReference type="AlphaFoldDB" id="A0A3L6SWV8"/>
<keyword evidence="1" id="KW-0064">Aspartyl protease</keyword>
<dbReference type="PANTHER" id="PTHR11480:SF71">
    <property type="entry name" value="SAPOSIN B DOMAIN-CONTAINING PROTEIN"/>
    <property type="match status" value="1"/>
</dbReference>
<proteinExistence type="predicted"/>
<dbReference type="InterPro" id="IPR008138">
    <property type="entry name" value="SapB_2"/>
</dbReference>
<dbReference type="Pfam" id="PF05184">
    <property type="entry name" value="SapB_1"/>
    <property type="match status" value="2"/>
</dbReference>
<keyword evidence="1" id="KW-0378">Hydrolase</keyword>
<sequence length="204" mass="22908">MQDVFTATINTPNLSTISLGMKENSQLCQLCEQFASETLFYLNENETKTEIIDTLHQACSKFPSFKLECTRLVDYYAPLFFTKIASLSPEDFCISISFCAEAKLIRLPRHEDACTLCHEVVDEIVTNLEDPDMELKIIEILLKGCNNAENFVQKCKRLINQNAPIIMEHIKMFLEKGDFCNSIHVCGGKTVPAGAQVLKSLSSA</sequence>
<dbReference type="Gene3D" id="1.10.225.10">
    <property type="entry name" value="Saposin-like"/>
    <property type="match status" value="2"/>
</dbReference>
<dbReference type="PROSITE" id="PS50015">
    <property type="entry name" value="SAP_B"/>
    <property type="match status" value="2"/>
</dbReference>
<dbReference type="OrthoDB" id="69496at2759"/>
<dbReference type="GO" id="GO:0006629">
    <property type="term" value="P:lipid metabolic process"/>
    <property type="evidence" value="ECO:0007669"/>
    <property type="project" value="InterPro"/>
</dbReference>
<organism evidence="6 7">
    <name type="scientific">Panicum miliaceum</name>
    <name type="common">Proso millet</name>
    <name type="synonym">Broomcorn millet</name>
    <dbReference type="NCBI Taxonomy" id="4540"/>
    <lineage>
        <taxon>Eukaryota</taxon>
        <taxon>Viridiplantae</taxon>
        <taxon>Streptophyta</taxon>
        <taxon>Embryophyta</taxon>
        <taxon>Tracheophyta</taxon>
        <taxon>Spermatophyta</taxon>
        <taxon>Magnoliopsida</taxon>
        <taxon>Liliopsida</taxon>
        <taxon>Poales</taxon>
        <taxon>Poaceae</taxon>
        <taxon>PACMAD clade</taxon>
        <taxon>Panicoideae</taxon>
        <taxon>Panicodae</taxon>
        <taxon>Paniceae</taxon>
        <taxon>Panicinae</taxon>
        <taxon>Panicum</taxon>
        <taxon>Panicum sect. Panicum</taxon>
    </lineage>
</organism>
<feature type="domain" description="Saposin B-type" evidence="5">
    <location>
        <begin position="24"/>
        <end position="103"/>
    </location>
</feature>
<evidence type="ECO:0000256" key="4">
    <source>
        <dbReference type="ARBA" id="ARBA00023180"/>
    </source>
</evidence>
<keyword evidence="1" id="KW-0645">Protease</keyword>
<dbReference type="InterPro" id="IPR051428">
    <property type="entry name" value="Sphingo_Act-Surfact_Prot"/>
</dbReference>
<dbReference type="STRING" id="4540.A0A3L6SWV8"/>
<keyword evidence="7" id="KW-1185">Reference proteome</keyword>
<evidence type="ECO:0000313" key="7">
    <source>
        <dbReference type="Proteomes" id="UP000275267"/>
    </source>
</evidence>
<dbReference type="Pfam" id="PF03489">
    <property type="entry name" value="SapB_2"/>
    <property type="match status" value="2"/>
</dbReference>
<evidence type="ECO:0000313" key="6">
    <source>
        <dbReference type="EMBL" id="RLN28972.1"/>
    </source>
</evidence>
<evidence type="ECO:0000256" key="2">
    <source>
        <dbReference type="ARBA" id="ARBA00023145"/>
    </source>
</evidence>
<protein>
    <submittedName>
        <fullName evidence="6">Prosaposin-like isoform X2</fullName>
    </submittedName>
</protein>
<evidence type="ECO:0000259" key="5">
    <source>
        <dbReference type="PROSITE" id="PS50015"/>
    </source>
</evidence>
<gene>
    <name evidence="6" type="ORF">C2845_PM05G21750</name>
</gene>
<reference evidence="7" key="1">
    <citation type="journal article" date="2019" name="Nat. Commun.">
        <title>The genome of broomcorn millet.</title>
        <authorList>
            <person name="Zou C."/>
            <person name="Miki D."/>
            <person name="Li D."/>
            <person name="Tang Q."/>
            <person name="Xiao L."/>
            <person name="Rajput S."/>
            <person name="Deng P."/>
            <person name="Jia W."/>
            <person name="Huang R."/>
            <person name="Zhang M."/>
            <person name="Sun Y."/>
            <person name="Hu J."/>
            <person name="Fu X."/>
            <person name="Schnable P.S."/>
            <person name="Li F."/>
            <person name="Zhang H."/>
            <person name="Feng B."/>
            <person name="Zhu X."/>
            <person name="Liu R."/>
            <person name="Schnable J.C."/>
            <person name="Zhu J.-K."/>
            <person name="Zhang H."/>
        </authorList>
    </citation>
    <scope>NUCLEOTIDE SEQUENCE [LARGE SCALE GENOMIC DNA]</scope>
</reference>
<feature type="domain" description="Saposin B-type" evidence="5">
    <location>
        <begin position="110"/>
        <end position="190"/>
    </location>
</feature>
<comment type="caution">
    <text evidence="6">The sequence shown here is derived from an EMBL/GenBank/DDBJ whole genome shotgun (WGS) entry which is preliminary data.</text>
</comment>
<keyword evidence="3" id="KW-1015">Disulfide bond</keyword>
<keyword evidence="4" id="KW-0325">Glycoprotein</keyword>
<dbReference type="EMBL" id="PQIB02000003">
    <property type="protein sequence ID" value="RLN28972.1"/>
    <property type="molecule type" value="Genomic_DNA"/>
</dbReference>
<name>A0A3L6SWV8_PANMI</name>
<dbReference type="InterPro" id="IPR011001">
    <property type="entry name" value="Saposin-like"/>
</dbReference>
<accession>A0A3L6SWV8</accession>
<dbReference type="SMART" id="SM00741">
    <property type="entry name" value="SapB"/>
    <property type="match status" value="2"/>
</dbReference>
<dbReference type="InterPro" id="IPR007856">
    <property type="entry name" value="SapB_1"/>
</dbReference>
<keyword evidence="2" id="KW-0865">Zymogen</keyword>
<dbReference type="PANTHER" id="PTHR11480">
    <property type="entry name" value="SAPOSIN-RELATED"/>
    <property type="match status" value="1"/>
</dbReference>
<dbReference type="InterPro" id="IPR008139">
    <property type="entry name" value="SaposinB_dom"/>
</dbReference>
<evidence type="ECO:0000256" key="3">
    <source>
        <dbReference type="ARBA" id="ARBA00023157"/>
    </source>
</evidence>
<evidence type="ECO:0000256" key="1">
    <source>
        <dbReference type="ARBA" id="ARBA00022750"/>
    </source>
</evidence>
<dbReference type="SUPFAM" id="SSF47862">
    <property type="entry name" value="Saposin"/>
    <property type="match status" value="2"/>
</dbReference>
<dbReference type="Proteomes" id="UP000275267">
    <property type="component" value="Unassembled WGS sequence"/>
</dbReference>